<dbReference type="Proteomes" id="UP001596500">
    <property type="component" value="Unassembled WGS sequence"/>
</dbReference>
<comment type="similarity">
    <text evidence="1 6 7">Belongs to the peptidase S8 family.</text>
</comment>
<dbReference type="EMBL" id="JBHTBW010000021">
    <property type="protein sequence ID" value="MFC7441349.1"/>
    <property type="molecule type" value="Genomic_DNA"/>
</dbReference>
<feature type="active site" description="Charge relay system" evidence="6">
    <location>
        <position position="128"/>
    </location>
</feature>
<dbReference type="InterPro" id="IPR023827">
    <property type="entry name" value="Peptidase_S8_Asp-AS"/>
</dbReference>
<accession>A0ABW2RK15</accession>
<dbReference type="SUPFAM" id="SSF52743">
    <property type="entry name" value="Subtilisin-like"/>
    <property type="match status" value="1"/>
</dbReference>
<reference evidence="10" key="1">
    <citation type="journal article" date="2019" name="Int. J. Syst. Evol. Microbiol.">
        <title>The Global Catalogue of Microorganisms (GCM) 10K type strain sequencing project: providing services to taxonomists for standard genome sequencing and annotation.</title>
        <authorList>
            <consortium name="The Broad Institute Genomics Platform"/>
            <consortium name="The Broad Institute Genome Sequencing Center for Infectious Disease"/>
            <person name="Wu L."/>
            <person name="Ma J."/>
        </authorList>
    </citation>
    <scope>NUCLEOTIDE SEQUENCE [LARGE SCALE GENOMIC DNA]</scope>
    <source>
        <strain evidence="10">CGMCC 1.12942</strain>
    </source>
</reference>
<proteinExistence type="inferred from homology"/>
<keyword evidence="3" id="KW-0479">Metal-binding</keyword>
<sequence length="374" mass="41113">MTDSDWRLPSPNNQDSKKKRIRKIYYLREGIQLERCMNNLRRSGIQPIRYLSELGMVIGEYQAPANPNEWVPDVAYMESDIRLTITEPYVGTMVSVKEQTLPWGVQMIEAPKVWSVSQGRGVKVAVIDTGISADHPAVKENYRGGVNILSPYFAPQDYNGHGTHVSGIIAGNGAGLGIMGVAPQTEVYAVKAFNRKGSANLSDLLSAINWCIENGMQVINMSFGMEKLSESLRQAIMIAHRRGIVMVAATGNRGLASNIDFPARYPETIAVASVSRDGSLSHFSNIGKGVDIAAPGERIPSAWLNEAKREMSGTSMAVPHVSGTIALLLQLNPKLNPEQIRYILLQSAASTSSTEQIGVLNSYQAVKFYRKFWR</sequence>
<dbReference type="CDD" id="cd07477">
    <property type="entry name" value="Peptidases_S8_Subtilisin_subset"/>
    <property type="match status" value="1"/>
</dbReference>
<dbReference type="PRINTS" id="PR00723">
    <property type="entry name" value="SUBTILISIN"/>
</dbReference>
<dbReference type="InterPro" id="IPR023828">
    <property type="entry name" value="Peptidase_S8_Ser-AS"/>
</dbReference>
<keyword evidence="4 6" id="KW-0378">Hydrolase</keyword>
<feature type="active site" description="Charge relay system" evidence="6">
    <location>
        <position position="315"/>
    </location>
</feature>
<evidence type="ECO:0000256" key="3">
    <source>
        <dbReference type="ARBA" id="ARBA00022723"/>
    </source>
</evidence>
<dbReference type="Pfam" id="PF00082">
    <property type="entry name" value="Peptidase_S8"/>
    <property type="match status" value="1"/>
</dbReference>
<gene>
    <name evidence="9" type="ORF">ACFQNG_09270</name>
</gene>
<dbReference type="InterPro" id="IPR050131">
    <property type="entry name" value="Peptidase_S8_subtilisin-like"/>
</dbReference>
<organism evidence="9 10">
    <name type="scientific">Laceyella putida</name>
    <dbReference type="NCBI Taxonomy" id="110101"/>
    <lineage>
        <taxon>Bacteria</taxon>
        <taxon>Bacillati</taxon>
        <taxon>Bacillota</taxon>
        <taxon>Bacilli</taxon>
        <taxon>Bacillales</taxon>
        <taxon>Thermoactinomycetaceae</taxon>
        <taxon>Laceyella</taxon>
    </lineage>
</organism>
<evidence type="ECO:0000313" key="10">
    <source>
        <dbReference type="Proteomes" id="UP001596500"/>
    </source>
</evidence>
<keyword evidence="10" id="KW-1185">Reference proteome</keyword>
<evidence type="ECO:0000256" key="6">
    <source>
        <dbReference type="PROSITE-ProRule" id="PRU01240"/>
    </source>
</evidence>
<dbReference type="PROSITE" id="PS51892">
    <property type="entry name" value="SUBTILASE"/>
    <property type="match status" value="1"/>
</dbReference>
<evidence type="ECO:0000256" key="4">
    <source>
        <dbReference type="ARBA" id="ARBA00022801"/>
    </source>
</evidence>
<dbReference type="PANTHER" id="PTHR43806:SF11">
    <property type="entry name" value="CEREVISIN-RELATED"/>
    <property type="match status" value="1"/>
</dbReference>
<keyword evidence="5 6" id="KW-0720">Serine protease</keyword>
<protein>
    <submittedName>
        <fullName evidence="9">S8 family peptidase</fullName>
    </submittedName>
</protein>
<name>A0ABW2RK15_9BACL</name>
<feature type="domain" description="Peptidase S8/S53" evidence="8">
    <location>
        <begin position="119"/>
        <end position="351"/>
    </location>
</feature>
<evidence type="ECO:0000313" key="9">
    <source>
        <dbReference type="EMBL" id="MFC7441349.1"/>
    </source>
</evidence>
<feature type="active site" description="Charge relay system" evidence="6">
    <location>
        <position position="161"/>
    </location>
</feature>
<evidence type="ECO:0000256" key="2">
    <source>
        <dbReference type="ARBA" id="ARBA00022670"/>
    </source>
</evidence>
<dbReference type="InterPro" id="IPR015500">
    <property type="entry name" value="Peptidase_S8_subtilisin-rel"/>
</dbReference>
<dbReference type="PROSITE" id="PS00137">
    <property type="entry name" value="SUBTILASE_HIS"/>
    <property type="match status" value="1"/>
</dbReference>
<evidence type="ECO:0000256" key="1">
    <source>
        <dbReference type="ARBA" id="ARBA00011073"/>
    </source>
</evidence>
<comment type="caution">
    <text evidence="9">The sequence shown here is derived from an EMBL/GenBank/DDBJ whole genome shotgun (WGS) entry which is preliminary data.</text>
</comment>
<dbReference type="RefSeq" id="WP_379864639.1">
    <property type="nucleotide sequence ID" value="NZ_JBHTBW010000021.1"/>
</dbReference>
<evidence type="ECO:0000256" key="5">
    <source>
        <dbReference type="ARBA" id="ARBA00022825"/>
    </source>
</evidence>
<dbReference type="PROSITE" id="PS00138">
    <property type="entry name" value="SUBTILASE_SER"/>
    <property type="match status" value="1"/>
</dbReference>
<evidence type="ECO:0000259" key="8">
    <source>
        <dbReference type="Pfam" id="PF00082"/>
    </source>
</evidence>
<dbReference type="PANTHER" id="PTHR43806">
    <property type="entry name" value="PEPTIDASE S8"/>
    <property type="match status" value="1"/>
</dbReference>
<keyword evidence="2 6" id="KW-0645">Protease</keyword>
<dbReference type="PROSITE" id="PS00136">
    <property type="entry name" value="SUBTILASE_ASP"/>
    <property type="match status" value="1"/>
</dbReference>
<dbReference type="InterPro" id="IPR000209">
    <property type="entry name" value="Peptidase_S8/S53_dom"/>
</dbReference>
<evidence type="ECO:0000256" key="7">
    <source>
        <dbReference type="RuleBase" id="RU003355"/>
    </source>
</evidence>
<dbReference type="Gene3D" id="3.40.50.200">
    <property type="entry name" value="Peptidase S8/S53 domain"/>
    <property type="match status" value="1"/>
</dbReference>
<dbReference type="InterPro" id="IPR022398">
    <property type="entry name" value="Peptidase_S8_His-AS"/>
</dbReference>
<dbReference type="InterPro" id="IPR036852">
    <property type="entry name" value="Peptidase_S8/S53_dom_sf"/>
</dbReference>
<dbReference type="InterPro" id="IPR034202">
    <property type="entry name" value="Subtilisin_Carlsberg-like"/>
</dbReference>